<feature type="transmembrane region" description="Helical" evidence="1">
    <location>
        <begin position="30"/>
        <end position="51"/>
    </location>
</feature>
<evidence type="ECO:0000256" key="1">
    <source>
        <dbReference type="SAM" id="Phobius"/>
    </source>
</evidence>
<gene>
    <name evidence="2" type="ORF">CGXH109_LOCUS82051</name>
</gene>
<keyword evidence="1" id="KW-0472">Membrane</keyword>
<protein>
    <submittedName>
        <fullName evidence="2">Uncharacterized protein</fullName>
    </submittedName>
</protein>
<evidence type="ECO:0000313" key="3">
    <source>
        <dbReference type="Proteomes" id="UP001152533"/>
    </source>
</evidence>
<keyword evidence="1" id="KW-0812">Transmembrane</keyword>
<comment type="caution">
    <text evidence="2">The sequence shown here is derived from an EMBL/GenBank/DDBJ whole genome shotgun (WGS) entry which is preliminary data.</text>
</comment>
<keyword evidence="1" id="KW-1133">Transmembrane helix</keyword>
<dbReference type="AlphaFoldDB" id="A0A9W4RWC2"/>
<proteinExistence type="predicted"/>
<sequence>MLKISLSSKGANNKHRETSNIDFEDNLDVLWGYLLITITATPGFLEIHLLVQFCTKVWISKSGSPH</sequence>
<accession>A0A9W4RWC2</accession>
<reference evidence="2" key="1">
    <citation type="submission" date="2022-08" db="EMBL/GenBank/DDBJ databases">
        <authorList>
            <person name="Giroux E."/>
            <person name="Giroux E."/>
        </authorList>
    </citation>
    <scope>NUCLEOTIDE SEQUENCE</scope>
    <source>
        <strain evidence="2">H1091258</strain>
    </source>
</reference>
<dbReference type="Proteomes" id="UP001152533">
    <property type="component" value="Unassembled WGS sequence"/>
</dbReference>
<organism evidence="2 3">
    <name type="scientific">Colletotrichum noveboracense</name>
    <dbReference type="NCBI Taxonomy" id="2664923"/>
    <lineage>
        <taxon>Eukaryota</taxon>
        <taxon>Fungi</taxon>
        <taxon>Dikarya</taxon>
        <taxon>Ascomycota</taxon>
        <taxon>Pezizomycotina</taxon>
        <taxon>Sordariomycetes</taxon>
        <taxon>Hypocreomycetidae</taxon>
        <taxon>Glomerellales</taxon>
        <taxon>Glomerellaceae</taxon>
        <taxon>Colletotrichum</taxon>
        <taxon>Colletotrichum gloeosporioides species complex</taxon>
    </lineage>
</organism>
<keyword evidence="3" id="KW-1185">Reference proteome</keyword>
<name>A0A9W4RWC2_9PEZI</name>
<evidence type="ECO:0000313" key="2">
    <source>
        <dbReference type="EMBL" id="CAI0649052.1"/>
    </source>
</evidence>
<dbReference type="EMBL" id="CAMGZC010000641">
    <property type="protein sequence ID" value="CAI0649052.1"/>
    <property type="molecule type" value="Genomic_DNA"/>
</dbReference>